<evidence type="ECO:0000313" key="3">
    <source>
        <dbReference type="Proteomes" id="UP000054223"/>
    </source>
</evidence>
<dbReference type="Pfam" id="PF03358">
    <property type="entry name" value="FMN_red"/>
    <property type="match status" value="1"/>
</dbReference>
<dbReference type="OrthoDB" id="8853249at2"/>
<keyword evidence="3" id="KW-1185">Reference proteome</keyword>
<dbReference type="EMBL" id="LNAL01000007">
    <property type="protein sequence ID" value="KUG07490.1"/>
    <property type="molecule type" value="Genomic_DNA"/>
</dbReference>
<evidence type="ECO:0000313" key="2">
    <source>
        <dbReference type="EMBL" id="KUG07490.1"/>
    </source>
</evidence>
<name>A0A9X0HKB4_SOLP1</name>
<comment type="caution">
    <text evidence="2">The sequence shown here is derived from an EMBL/GenBank/DDBJ whole genome shotgun (WGS) entry which is preliminary data.</text>
</comment>
<dbReference type="Gene3D" id="3.40.50.360">
    <property type="match status" value="1"/>
</dbReference>
<dbReference type="InterPro" id="IPR005025">
    <property type="entry name" value="FMN_Rdtase-like_dom"/>
</dbReference>
<feature type="domain" description="NADPH-dependent FMN reductase-like" evidence="1">
    <location>
        <begin position="1"/>
        <end position="152"/>
    </location>
</feature>
<organism evidence="2 3">
    <name type="scientific">Solirubrum puertoriconensis</name>
    <dbReference type="NCBI Taxonomy" id="1751427"/>
    <lineage>
        <taxon>Bacteria</taxon>
        <taxon>Pseudomonadati</taxon>
        <taxon>Bacteroidota</taxon>
        <taxon>Cytophagia</taxon>
        <taxon>Cytophagales</taxon>
    </lineage>
</organism>
<gene>
    <name evidence="2" type="ORF">ASU33_14185</name>
</gene>
<reference evidence="2 3" key="1">
    <citation type="submission" date="2015-11" db="EMBL/GenBank/DDBJ databases">
        <title>Solirubrum puertoriconensis gen. nov. an environmental bacteria isolated in Puerto Rico.</title>
        <authorList>
            <person name="Cuebas-Irizarry M.F."/>
            <person name="Montalvo-Rodriguez R."/>
        </authorList>
    </citation>
    <scope>NUCLEOTIDE SEQUENCE [LARGE SCALE GENOMIC DNA]</scope>
    <source>
        <strain evidence="2 3">MC1A</strain>
    </source>
</reference>
<protein>
    <submittedName>
        <fullName evidence="2">BRAMP protein</fullName>
    </submittedName>
</protein>
<dbReference type="InterPro" id="IPR029039">
    <property type="entry name" value="Flavoprotein-like_sf"/>
</dbReference>
<dbReference type="GO" id="GO:0016491">
    <property type="term" value="F:oxidoreductase activity"/>
    <property type="evidence" value="ECO:0007669"/>
    <property type="project" value="InterPro"/>
</dbReference>
<proteinExistence type="predicted"/>
<sequence length="222" mass="24685">MKALFLNCTLKPSPQPSNTDALIRKAVRLFEQEQVACEVLRLADYNIKPGTSSDEGEGDEWPRVLAKIKACQILIIGAPVWVGHLSSWGQRYIERMDSVFHEEGLVDKATGQAFTYNKVGGVLITGNEDGAHASVEQLVWAMQEQGFSIPPNANSYWVGEAGPGPSYQEAGGERHLYTNKNVRYLVYNCLHLARVLAQHPYPTNLNQLNEDAKQESDPEKES</sequence>
<dbReference type="Proteomes" id="UP000054223">
    <property type="component" value="Unassembled WGS sequence"/>
</dbReference>
<dbReference type="SUPFAM" id="SSF52218">
    <property type="entry name" value="Flavoproteins"/>
    <property type="match status" value="1"/>
</dbReference>
<accession>A0A9X0HKB4</accession>
<dbReference type="RefSeq" id="WP_059071114.1">
    <property type="nucleotide sequence ID" value="NZ_LNAL01000007.1"/>
</dbReference>
<dbReference type="AlphaFoldDB" id="A0A9X0HKB4"/>
<evidence type="ECO:0000259" key="1">
    <source>
        <dbReference type="Pfam" id="PF03358"/>
    </source>
</evidence>